<evidence type="ECO:0008006" key="4">
    <source>
        <dbReference type="Google" id="ProtNLM"/>
    </source>
</evidence>
<dbReference type="RefSeq" id="XP_070886510.1">
    <property type="nucleotide sequence ID" value="XM_071032896.1"/>
</dbReference>
<comment type="caution">
    <text evidence="2">The sequence shown here is derived from an EMBL/GenBank/DDBJ whole genome shotgun (WGS) entry which is preliminary data.</text>
</comment>
<name>A0ABR4LSN0_9EURO</name>
<feature type="compositionally biased region" description="Low complexity" evidence="1">
    <location>
        <begin position="64"/>
        <end position="74"/>
    </location>
</feature>
<evidence type="ECO:0000313" key="2">
    <source>
        <dbReference type="EMBL" id="KAL2867531.1"/>
    </source>
</evidence>
<evidence type="ECO:0000256" key="1">
    <source>
        <dbReference type="SAM" id="MobiDB-lite"/>
    </source>
</evidence>
<dbReference type="EMBL" id="JBFXLQ010000018">
    <property type="protein sequence ID" value="KAL2867531.1"/>
    <property type="molecule type" value="Genomic_DNA"/>
</dbReference>
<feature type="compositionally biased region" description="Basic and acidic residues" evidence="1">
    <location>
        <begin position="81"/>
        <end position="92"/>
    </location>
</feature>
<reference evidence="2 3" key="1">
    <citation type="submission" date="2024-07" db="EMBL/GenBank/DDBJ databases">
        <title>Section-level genome sequencing and comparative genomics of Aspergillus sections Usti and Cavernicolus.</title>
        <authorList>
            <consortium name="Lawrence Berkeley National Laboratory"/>
            <person name="Nybo J.L."/>
            <person name="Vesth T.C."/>
            <person name="Theobald S."/>
            <person name="Frisvad J.C."/>
            <person name="Larsen T.O."/>
            <person name="Kjaerboelling I."/>
            <person name="Rothschild-Mancinelli K."/>
            <person name="Lyhne E.K."/>
            <person name="Kogle M.E."/>
            <person name="Barry K."/>
            <person name="Clum A."/>
            <person name="Na H."/>
            <person name="Ledsgaard L."/>
            <person name="Lin J."/>
            <person name="Lipzen A."/>
            <person name="Kuo A."/>
            <person name="Riley R."/>
            <person name="Mondo S."/>
            <person name="Labutti K."/>
            <person name="Haridas S."/>
            <person name="Pangalinan J."/>
            <person name="Salamov A.A."/>
            <person name="Simmons B.A."/>
            <person name="Magnuson J.K."/>
            <person name="Chen J."/>
            <person name="Drula E."/>
            <person name="Henrissat B."/>
            <person name="Wiebenga A."/>
            <person name="Lubbers R.J."/>
            <person name="Gomes A.C."/>
            <person name="Macurrencykelacurrency M.R."/>
            <person name="Stajich J."/>
            <person name="Grigoriev I.V."/>
            <person name="Mortensen U.H."/>
            <person name="De Vries R.P."/>
            <person name="Baker S.E."/>
            <person name="Andersen M.R."/>
        </authorList>
    </citation>
    <scope>NUCLEOTIDE SEQUENCE [LARGE SCALE GENOMIC DNA]</scope>
    <source>
        <strain evidence="2 3">CBS 449.75</strain>
    </source>
</reference>
<feature type="region of interest" description="Disordered" evidence="1">
    <location>
        <begin position="375"/>
        <end position="402"/>
    </location>
</feature>
<dbReference type="PANTHER" id="PTHR37538:SF1">
    <property type="entry name" value="BTB DOMAIN-CONTAINING PROTEIN"/>
    <property type="match status" value="1"/>
</dbReference>
<accession>A0ABR4LSN0</accession>
<feature type="compositionally biased region" description="Polar residues" evidence="1">
    <location>
        <begin position="375"/>
        <end position="392"/>
    </location>
</feature>
<dbReference type="PANTHER" id="PTHR37538">
    <property type="entry name" value="BTB DOMAIN-CONTAINING PROTEIN"/>
    <property type="match status" value="1"/>
</dbReference>
<keyword evidence="3" id="KW-1185">Reference proteome</keyword>
<dbReference type="Proteomes" id="UP001610432">
    <property type="component" value="Unassembled WGS sequence"/>
</dbReference>
<organism evidence="2 3">
    <name type="scientific">Aspergillus lucknowensis</name>
    <dbReference type="NCBI Taxonomy" id="176173"/>
    <lineage>
        <taxon>Eukaryota</taxon>
        <taxon>Fungi</taxon>
        <taxon>Dikarya</taxon>
        <taxon>Ascomycota</taxon>
        <taxon>Pezizomycotina</taxon>
        <taxon>Eurotiomycetes</taxon>
        <taxon>Eurotiomycetidae</taxon>
        <taxon>Eurotiales</taxon>
        <taxon>Aspergillaceae</taxon>
        <taxon>Aspergillus</taxon>
        <taxon>Aspergillus subgen. Nidulantes</taxon>
    </lineage>
</organism>
<proteinExistence type="predicted"/>
<gene>
    <name evidence="2" type="ORF">BJX67DRAFT_380884</name>
</gene>
<dbReference type="CDD" id="cd18186">
    <property type="entry name" value="BTB_POZ_ZBTB_KLHL-like"/>
    <property type="match status" value="1"/>
</dbReference>
<dbReference type="GeneID" id="98147968"/>
<evidence type="ECO:0000313" key="3">
    <source>
        <dbReference type="Proteomes" id="UP001610432"/>
    </source>
</evidence>
<dbReference type="InterPro" id="IPR011333">
    <property type="entry name" value="SKP1/BTB/POZ_sf"/>
</dbReference>
<dbReference type="Gene3D" id="3.30.710.10">
    <property type="entry name" value="Potassium Channel Kv1.1, Chain A"/>
    <property type="match status" value="1"/>
</dbReference>
<protein>
    <recommendedName>
        <fullName evidence="4">BTB domain-containing protein</fullName>
    </recommendedName>
</protein>
<feature type="region of interest" description="Disordered" evidence="1">
    <location>
        <begin position="52"/>
        <end position="106"/>
    </location>
</feature>
<sequence length="451" mass="49416">MPIVSDIGGGLRLVREKPVKSPEPAAAEEPAVISYCGYAVPSKPKTEEIIPASEPVVSEEPEDSSVAVEAVVSTEPPPVETSDRVEVGRPEGIETAGDPESMELSQPRASPYESEAATILIGQSGKRYTVPLGIANRAPYLKRLLTGLESKTVALPDVDSDIGHTFIHYLYTGEYQTLNVSSEPDLPSGVVEYKRSVLAYRAAVSYGLDGLADHAKRQIQLFDDGVSIFHIIVLARRTFPRITQEAWFSAYLTSKILASFEADDEMFQREEFFEGYGEALDFDKFLGKVMANAYSQRMSSLRAVAGLESSRNRSTMINDEGIPTSNDTSPDQSVRDELITQYRRQPSLTLDSFNTGIPPTSDDTWVECEDDGNSTQVMAMTPSSSPTESPQGRQDAQTSSQALQQLSTLDIGNRVCPLWLQHSVREDLCKGCPKCKSHMVSMFAKLLVNNA</sequence>